<evidence type="ECO:0000313" key="3">
    <source>
        <dbReference type="Proteomes" id="UP001219525"/>
    </source>
</evidence>
<dbReference type="Proteomes" id="UP001219525">
    <property type="component" value="Unassembled WGS sequence"/>
</dbReference>
<feature type="region of interest" description="Disordered" evidence="1">
    <location>
        <begin position="1"/>
        <end position="77"/>
    </location>
</feature>
<accession>A0AAD6VHX6</accession>
<dbReference type="AlphaFoldDB" id="A0AAD6VHX6"/>
<proteinExistence type="predicted"/>
<keyword evidence="3" id="KW-1185">Reference proteome</keyword>
<evidence type="ECO:0000256" key="1">
    <source>
        <dbReference type="SAM" id="MobiDB-lite"/>
    </source>
</evidence>
<feature type="compositionally biased region" description="Gly residues" evidence="1">
    <location>
        <begin position="1"/>
        <end position="23"/>
    </location>
</feature>
<evidence type="ECO:0000313" key="2">
    <source>
        <dbReference type="EMBL" id="KAJ7210098.1"/>
    </source>
</evidence>
<reference evidence="2" key="1">
    <citation type="submission" date="2023-03" db="EMBL/GenBank/DDBJ databases">
        <title>Massive genome expansion in bonnet fungi (Mycena s.s.) driven by repeated elements and novel gene families across ecological guilds.</title>
        <authorList>
            <consortium name="Lawrence Berkeley National Laboratory"/>
            <person name="Harder C.B."/>
            <person name="Miyauchi S."/>
            <person name="Viragh M."/>
            <person name="Kuo A."/>
            <person name="Thoen E."/>
            <person name="Andreopoulos B."/>
            <person name="Lu D."/>
            <person name="Skrede I."/>
            <person name="Drula E."/>
            <person name="Henrissat B."/>
            <person name="Morin E."/>
            <person name="Kohler A."/>
            <person name="Barry K."/>
            <person name="LaButti K."/>
            <person name="Morin E."/>
            <person name="Salamov A."/>
            <person name="Lipzen A."/>
            <person name="Mereny Z."/>
            <person name="Hegedus B."/>
            <person name="Baldrian P."/>
            <person name="Stursova M."/>
            <person name="Weitz H."/>
            <person name="Taylor A."/>
            <person name="Grigoriev I.V."/>
            <person name="Nagy L.G."/>
            <person name="Martin F."/>
            <person name="Kauserud H."/>
        </authorList>
    </citation>
    <scope>NUCLEOTIDE SEQUENCE</scope>
    <source>
        <strain evidence="2">9144</strain>
    </source>
</reference>
<protein>
    <submittedName>
        <fullName evidence="2">Uncharacterized protein</fullName>
    </submittedName>
</protein>
<dbReference type="EMBL" id="JARJCW010000029">
    <property type="protein sequence ID" value="KAJ7210098.1"/>
    <property type="molecule type" value="Genomic_DNA"/>
</dbReference>
<organism evidence="2 3">
    <name type="scientific">Mycena pura</name>
    <dbReference type="NCBI Taxonomy" id="153505"/>
    <lineage>
        <taxon>Eukaryota</taxon>
        <taxon>Fungi</taxon>
        <taxon>Dikarya</taxon>
        <taxon>Basidiomycota</taxon>
        <taxon>Agaricomycotina</taxon>
        <taxon>Agaricomycetes</taxon>
        <taxon>Agaricomycetidae</taxon>
        <taxon>Agaricales</taxon>
        <taxon>Marasmiineae</taxon>
        <taxon>Mycenaceae</taxon>
        <taxon>Mycena</taxon>
    </lineage>
</organism>
<name>A0AAD6VHX6_9AGAR</name>
<comment type="caution">
    <text evidence="2">The sequence shown here is derived from an EMBL/GenBank/DDBJ whole genome shotgun (WGS) entry which is preliminary data.</text>
</comment>
<sequence length="250" mass="26999">MGYGKSGDKYGGSYGGSYGGKYGGRSPLHRLQPHTCIVSPPLPHPQSRLNTSDDVQKPLQESNRGGGKQREPRARAAGSGWQTEVCCVSESDVARHGCMRWALRPARVAGCERSSRGRKRAGGRRVCQWGSSVMRAHNVRRRQGPLHAARRPLFAARTRRTLPDASLRRLGYLDNELALFGALDISGYARSGVCAKVGRGVLNVSSNAACQTSRSDACPAAEWWRAGLFADMPNTNDISKAQGDPLHGCG</sequence>
<feature type="compositionally biased region" description="Polar residues" evidence="1">
    <location>
        <begin position="47"/>
        <end position="63"/>
    </location>
</feature>
<gene>
    <name evidence="2" type="ORF">GGX14DRAFT_394893</name>
</gene>